<evidence type="ECO:0000313" key="3">
    <source>
        <dbReference type="Proteomes" id="UP000630936"/>
    </source>
</evidence>
<protein>
    <submittedName>
        <fullName evidence="2">Uncharacterized protein</fullName>
    </submittedName>
</protein>
<evidence type="ECO:0000313" key="2">
    <source>
        <dbReference type="EMBL" id="GGZ40914.1"/>
    </source>
</evidence>
<organism evidence="2 3">
    <name type="scientific">Streptomyces inusitatus</name>
    <dbReference type="NCBI Taxonomy" id="68221"/>
    <lineage>
        <taxon>Bacteria</taxon>
        <taxon>Bacillati</taxon>
        <taxon>Actinomycetota</taxon>
        <taxon>Actinomycetes</taxon>
        <taxon>Kitasatosporales</taxon>
        <taxon>Streptomycetaceae</taxon>
        <taxon>Streptomyces</taxon>
    </lineage>
</organism>
<reference evidence="2" key="2">
    <citation type="submission" date="2020-09" db="EMBL/GenBank/DDBJ databases">
        <authorList>
            <person name="Sun Q."/>
            <person name="Ohkuma M."/>
        </authorList>
    </citation>
    <scope>NUCLEOTIDE SEQUENCE</scope>
    <source>
        <strain evidence="2">JCM 4988</strain>
    </source>
</reference>
<dbReference type="AlphaFoldDB" id="A0A918UWL9"/>
<feature type="region of interest" description="Disordered" evidence="1">
    <location>
        <begin position="1"/>
        <end position="190"/>
    </location>
</feature>
<dbReference type="RefSeq" id="WP_268247215.1">
    <property type="nucleotide sequence ID" value="NZ_BMWG01000012.1"/>
</dbReference>
<sequence length="487" mass="50389">MSTEAERPPLPGSPAPDDETPPLARAPQALTPAPPRSDGPTSPMGPTGPAPANSPDEDTPAGGPDPDPDPDSHPGGPGTGPASAQDLAPAPAPERDEDTRSLPREPARRPQDPRTPWPARGQSRPPRPTPPAELPRPRGSSETRPAPPALPPRPPAPPRRPPAAAPAAPPRPPRVPPARPAGPPAQRRHPAYDAPIDITARLRPVGELPGPRPAVPWPPPEHPADTAGRPPHPARTRRPIRTAAALACAVLGLGLIGGAATGSWLTGDSSADTAAHTAYTEGRTLWHSLPVDVFFPRTLHGKGAGPGGADRVWTRIAVAPDGDCATSLDPLLVRALEPVGCGRVLRATYTDATSSHVTTVGMIFTKGDVTAMRALKTRFTSEGLDKRPDLMPRALRGPGTVAEHFGDRQRASWSIDVLTDAPVVVFAVSGFADGRAVADPRPAAEARAKGATSAPAQSGLGHEAEGVAEGIEQALRGGLSTAMETSR</sequence>
<feature type="compositionally biased region" description="Pro residues" evidence="1">
    <location>
        <begin position="210"/>
        <end position="221"/>
    </location>
</feature>
<dbReference type="Proteomes" id="UP000630936">
    <property type="component" value="Unassembled WGS sequence"/>
</dbReference>
<reference evidence="2" key="1">
    <citation type="journal article" date="2014" name="Int. J. Syst. Evol. Microbiol.">
        <title>Complete genome sequence of Corynebacterium casei LMG S-19264T (=DSM 44701T), isolated from a smear-ripened cheese.</title>
        <authorList>
            <consortium name="US DOE Joint Genome Institute (JGI-PGF)"/>
            <person name="Walter F."/>
            <person name="Albersmeier A."/>
            <person name="Kalinowski J."/>
            <person name="Ruckert C."/>
        </authorList>
    </citation>
    <scope>NUCLEOTIDE SEQUENCE</scope>
    <source>
        <strain evidence="2">JCM 4988</strain>
    </source>
</reference>
<gene>
    <name evidence="2" type="ORF">GCM10010387_38930</name>
</gene>
<proteinExistence type="predicted"/>
<dbReference type="EMBL" id="BMWG01000012">
    <property type="protein sequence ID" value="GGZ40914.1"/>
    <property type="molecule type" value="Genomic_DNA"/>
</dbReference>
<keyword evidence="3" id="KW-1185">Reference proteome</keyword>
<comment type="caution">
    <text evidence="2">The sequence shown here is derived from an EMBL/GenBank/DDBJ whole genome shotgun (WGS) entry which is preliminary data.</text>
</comment>
<feature type="compositionally biased region" description="Basic and acidic residues" evidence="1">
    <location>
        <begin position="93"/>
        <end position="112"/>
    </location>
</feature>
<name>A0A918UWL9_9ACTN</name>
<evidence type="ECO:0000256" key="1">
    <source>
        <dbReference type="SAM" id="MobiDB-lite"/>
    </source>
</evidence>
<accession>A0A918UWL9</accession>
<feature type="region of interest" description="Disordered" evidence="1">
    <location>
        <begin position="443"/>
        <end position="469"/>
    </location>
</feature>
<feature type="region of interest" description="Disordered" evidence="1">
    <location>
        <begin position="204"/>
        <end position="236"/>
    </location>
</feature>
<feature type="compositionally biased region" description="Pro residues" evidence="1">
    <location>
        <begin position="125"/>
        <end position="134"/>
    </location>
</feature>
<feature type="compositionally biased region" description="Pro residues" evidence="1">
    <location>
        <begin position="145"/>
        <end position="183"/>
    </location>
</feature>